<dbReference type="InterPro" id="IPR015896">
    <property type="entry name" value="4pyrrol_synth_GluRdtase_dimer"/>
</dbReference>
<dbReference type="InterPro" id="IPR000343">
    <property type="entry name" value="4pyrrol_synth_GluRdtase"/>
</dbReference>
<dbReference type="Pfam" id="PF00745">
    <property type="entry name" value="GlutR_dimer"/>
    <property type="match status" value="1"/>
</dbReference>
<dbReference type="Pfam" id="PF01488">
    <property type="entry name" value="Shikimate_DH"/>
    <property type="match status" value="1"/>
</dbReference>
<feature type="domain" description="Glutamyl-tRNA reductase N-terminal" evidence="16">
    <location>
        <begin position="16"/>
        <end position="160"/>
    </location>
</feature>
<keyword evidence="5 8" id="KW-0560">Oxidoreductase</keyword>
<organism evidence="17 18">
    <name type="scientific">Flaviaesturariibacter aridisoli</name>
    <dbReference type="NCBI Taxonomy" id="2545761"/>
    <lineage>
        <taxon>Bacteria</taxon>
        <taxon>Pseudomonadati</taxon>
        <taxon>Bacteroidota</taxon>
        <taxon>Chitinophagia</taxon>
        <taxon>Chitinophagales</taxon>
        <taxon>Chitinophagaceae</taxon>
        <taxon>Flaviaestuariibacter</taxon>
    </lineage>
</organism>
<evidence type="ECO:0000256" key="1">
    <source>
        <dbReference type="ARBA" id="ARBA00005059"/>
    </source>
</evidence>
<evidence type="ECO:0000256" key="12">
    <source>
        <dbReference type="PIRSR" id="PIRSR000445-4"/>
    </source>
</evidence>
<dbReference type="Gene3D" id="3.30.460.30">
    <property type="entry name" value="Glutamyl-tRNA reductase, N-terminal domain"/>
    <property type="match status" value="1"/>
</dbReference>
<dbReference type="UniPathway" id="UPA00251">
    <property type="reaction ID" value="UER00316"/>
</dbReference>
<dbReference type="InterPro" id="IPR015895">
    <property type="entry name" value="4pyrrol_synth_GluRdtase_N"/>
</dbReference>
<dbReference type="RefSeq" id="WP_131850198.1">
    <property type="nucleotide sequence ID" value="NZ_SKFH01000001.1"/>
</dbReference>
<evidence type="ECO:0000259" key="14">
    <source>
        <dbReference type="Pfam" id="PF00745"/>
    </source>
</evidence>
<dbReference type="PANTHER" id="PTHR43013">
    <property type="entry name" value="GLUTAMYL-TRNA REDUCTASE"/>
    <property type="match status" value="1"/>
</dbReference>
<dbReference type="InterPro" id="IPR018214">
    <property type="entry name" value="GluRdtase_CS"/>
</dbReference>
<feature type="active site" description="Nucleophile" evidence="8 9">
    <location>
        <position position="58"/>
    </location>
</feature>
<feature type="domain" description="Tetrapyrrole biosynthesis glutamyl-tRNA reductase dimerisation" evidence="14">
    <location>
        <begin position="319"/>
        <end position="389"/>
    </location>
</feature>
<proteinExistence type="inferred from homology"/>
<dbReference type="EC" id="1.2.1.70" evidence="3 8"/>
<dbReference type="Proteomes" id="UP000295164">
    <property type="component" value="Unassembled WGS sequence"/>
</dbReference>
<feature type="domain" description="Quinate/shikimate 5-dehydrogenase/glutamyl-tRNA reductase" evidence="15">
    <location>
        <begin position="180"/>
        <end position="304"/>
    </location>
</feature>
<dbReference type="GO" id="GO:0019353">
    <property type="term" value="P:protoporphyrinogen IX biosynthetic process from glutamate"/>
    <property type="evidence" value="ECO:0007669"/>
    <property type="project" value="TreeGrafter"/>
</dbReference>
<protein>
    <recommendedName>
        <fullName evidence="3 8">Glutamyl-tRNA reductase</fullName>
        <shortName evidence="8">GluTR</shortName>
        <ecNumber evidence="3 8">1.2.1.70</ecNumber>
    </recommendedName>
</protein>
<dbReference type="SUPFAM" id="SSF51735">
    <property type="entry name" value="NAD(P)-binding Rossmann-fold domains"/>
    <property type="match status" value="1"/>
</dbReference>
<name>A0A4V2WNB3_9BACT</name>
<comment type="pathway">
    <text evidence="1 8 13">Porphyrin-containing compound metabolism; protoporphyrin-IX biosynthesis; 5-aminolevulinate from L-glutamyl-tRNA(Glu): step 1/2.</text>
</comment>
<dbReference type="PANTHER" id="PTHR43013:SF1">
    <property type="entry name" value="GLUTAMYL-TRNA REDUCTASE"/>
    <property type="match status" value="1"/>
</dbReference>
<dbReference type="AlphaFoldDB" id="A0A4V2WNB3"/>
<dbReference type="EMBL" id="SKFH01000001">
    <property type="protein sequence ID" value="TCZ74842.1"/>
    <property type="molecule type" value="Genomic_DNA"/>
</dbReference>
<dbReference type="NCBIfam" id="TIGR01035">
    <property type="entry name" value="hemA"/>
    <property type="match status" value="1"/>
</dbReference>
<feature type="binding site" evidence="8 10">
    <location>
        <begin position="118"/>
        <end position="120"/>
    </location>
    <ligand>
        <name>substrate</name>
    </ligand>
</feature>
<evidence type="ECO:0000256" key="4">
    <source>
        <dbReference type="ARBA" id="ARBA00022857"/>
    </source>
</evidence>
<keyword evidence="6 8" id="KW-0627">Porphyrin biosynthesis</keyword>
<evidence type="ECO:0000256" key="5">
    <source>
        <dbReference type="ARBA" id="ARBA00023002"/>
    </source>
</evidence>
<evidence type="ECO:0000256" key="13">
    <source>
        <dbReference type="RuleBase" id="RU000584"/>
    </source>
</evidence>
<comment type="similarity">
    <text evidence="2 8 13">Belongs to the glutamyl-tRNA reductase family.</text>
</comment>
<dbReference type="GO" id="GO:0050661">
    <property type="term" value="F:NADP binding"/>
    <property type="evidence" value="ECO:0007669"/>
    <property type="project" value="InterPro"/>
</dbReference>
<dbReference type="InterPro" id="IPR006151">
    <property type="entry name" value="Shikm_DH/Glu-tRNA_Rdtase"/>
</dbReference>
<evidence type="ECO:0000256" key="7">
    <source>
        <dbReference type="ARBA" id="ARBA00047464"/>
    </source>
</evidence>
<dbReference type="SUPFAM" id="SSF69742">
    <property type="entry name" value="Glutamyl tRNA-reductase catalytic, N-terminal domain"/>
    <property type="match status" value="1"/>
</dbReference>
<evidence type="ECO:0000259" key="16">
    <source>
        <dbReference type="Pfam" id="PF05201"/>
    </source>
</evidence>
<feature type="binding site" evidence="8 10">
    <location>
        <position position="113"/>
    </location>
    <ligand>
        <name>substrate</name>
    </ligand>
</feature>
<dbReference type="GO" id="GO:0008883">
    <property type="term" value="F:glutamyl-tRNA reductase activity"/>
    <property type="evidence" value="ECO:0007669"/>
    <property type="project" value="UniProtKB-UniRule"/>
</dbReference>
<evidence type="ECO:0000256" key="10">
    <source>
        <dbReference type="PIRSR" id="PIRSR000445-2"/>
    </source>
</evidence>
<accession>A0A4V2WNB3</accession>
<gene>
    <name evidence="8 17" type="primary">hemA</name>
    <name evidence="17" type="ORF">E0486_00625</name>
</gene>
<evidence type="ECO:0000259" key="15">
    <source>
        <dbReference type="Pfam" id="PF01488"/>
    </source>
</evidence>
<dbReference type="PIRSF" id="PIRSF000445">
    <property type="entry name" value="4pyrrol_synth_GluRdtase"/>
    <property type="match status" value="1"/>
</dbReference>
<comment type="caution">
    <text evidence="17">The sequence shown here is derived from an EMBL/GenBank/DDBJ whole genome shotgun (WGS) entry which is preliminary data.</text>
</comment>
<comment type="catalytic activity">
    <reaction evidence="7 8 13">
        <text>(S)-4-amino-5-oxopentanoate + tRNA(Glu) + NADP(+) = L-glutamyl-tRNA(Glu) + NADPH + H(+)</text>
        <dbReference type="Rhea" id="RHEA:12344"/>
        <dbReference type="Rhea" id="RHEA-COMP:9663"/>
        <dbReference type="Rhea" id="RHEA-COMP:9680"/>
        <dbReference type="ChEBI" id="CHEBI:15378"/>
        <dbReference type="ChEBI" id="CHEBI:57501"/>
        <dbReference type="ChEBI" id="CHEBI:57783"/>
        <dbReference type="ChEBI" id="CHEBI:58349"/>
        <dbReference type="ChEBI" id="CHEBI:78442"/>
        <dbReference type="ChEBI" id="CHEBI:78520"/>
        <dbReference type="EC" id="1.2.1.70"/>
    </reaction>
</comment>
<sequence length="408" mass="45296">MNNHYFKNIDNFFVAGINYKKSDASVRGLFAIGSDQYNAILEGAATEGVSELFVLSTCNRTEIYGIAHCPHQLVRLLCGQTAGSVETFLGSAYIRQGQEAVEHVYNVASGLDSQILGDYEIVGQLKTAVKFAKEGGFVGAFTERLINSVLQASKNVKNNTELSGGTVSTAFAAVQYIRAHVPQVAAKKILLVGTGKIGRNTCKNLVDYLCTRAITLINRTPEKAQELATELGLRSAPLEHLEAELRAADVVIVATNAQQKTILREHLEGAGEKLIIDLSIPYNVADDAQTLPNVRMVNVDELSKLKDETFRMRQAEVPKARAIIAEGMEEFAEWCDMRRHVPLLKDLKAKLRTLYEHPQCPHMREQHSKLLDVQIQRVLNETAGRIKERNERGCQYIAALNEFISERN</sequence>
<dbReference type="HAMAP" id="MF_00087">
    <property type="entry name" value="Glu_tRNA_reductase"/>
    <property type="match status" value="1"/>
</dbReference>
<keyword evidence="18" id="KW-1185">Reference proteome</keyword>
<evidence type="ECO:0000256" key="11">
    <source>
        <dbReference type="PIRSR" id="PIRSR000445-3"/>
    </source>
</evidence>
<evidence type="ECO:0000256" key="2">
    <source>
        <dbReference type="ARBA" id="ARBA00005916"/>
    </source>
</evidence>
<keyword evidence="4 8" id="KW-0521">NADP</keyword>
<comment type="domain">
    <text evidence="8">Possesses an unusual extended V-shaped dimeric structure with each monomer consisting of three distinct domains arranged along a curved 'spinal' alpha-helix. The N-terminal catalytic domain specifically recognizes the glutamate moiety of the substrate. The second domain is the NADPH-binding domain, and the third C-terminal domain is responsible for dimerization.</text>
</comment>
<dbReference type="InterPro" id="IPR036343">
    <property type="entry name" value="GluRdtase_N_sf"/>
</dbReference>
<feature type="site" description="Important for activity" evidence="8 12">
    <location>
        <position position="103"/>
    </location>
</feature>
<feature type="binding site" evidence="8 10">
    <location>
        <begin position="57"/>
        <end position="60"/>
    </location>
    <ligand>
        <name>substrate</name>
    </ligand>
</feature>
<dbReference type="Pfam" id="PF05201">
    <property type="entry name" value="GlutR_N"/>
    <property type="match status" value="1"/>
</dbReference>
<evidence type="ECO:0000256" key="8">
    <source>
        <dbReference type="HAMAP-Rule" id="MF_00087"/>
    </source>
</evidence>
<evidence type="ECO:0000256" key="6">
    <source>
        <dbReference type="ARBA" id="ARBA00023244"/>
    </source>
</evidence>
<dbReference type="InterPro" id="IPR036291">
    <property type="entry name" value="NAD(P)-bd_dom_sf"/>
</dbReference>
<dbReference type="Gene3D" id="3.40.50.720">
    <property type="entry name" value="NAD(P)-binding Rossmann-like Domain"/>
    <property type="match status" value="1"/>
</dbReference>
<evidence type="ECO:0000313" key="18">
    <source>
        <dbReference type="Proteomes" id="UP000295164"/>
    </source>
</evidence>
<dbReference type="PROSITE" id="PS00747">
    <property type="entry name" value="GLUTR"/>
    <property type="match status" value="1"/>
</dbReference>
<feature type="binding site" evidence="8 11">
    <location>
        <begin position="193"/>
        <end position="198"/>
    </location>
    <ligand>
        <name>NADP(+)</name>
        <dbReference type="ChEBI" id="CHEBI:58349"/>
    </ligand>
</feature>
<comment type="miscellaneous">
    <text evidence="8">During catalysis, the active site Cys acts as a nucleophile attacking the alpha-carbonyl group of tRNA-bound glutamate with the formation of a thioester intermediate between enzyme and glutamate, and the concomitant release of tRNA(Glu). The thioester intermediate is finally reduced by direct hydride transfer from NADPH, to form the product GSA.</text>
</comment>
<evidence type="ECO:0000256" key="9">
    <source>
        <dbReference type="PIRSR" id="PIRSR000445-1"/>
    </source>
</evidence>
<dbReference type="OrthoDB" id="110209at2"/>
<comment type="subunit">
    <text evidence="8">Homodimer.</text>
</comment>
<evidence type="ECO:0000313" key="17">
    <source>
        <dbReference type="EMBL" id="TCZ74842.1"/>
    </source>
</evidence>
<reference evidence="17 18" key="1">
    <citation type="submission" date="2019-03" db="EMBL/GenBank/DDBJ databases">
        <authorList>
            <person name="Kim M.K.M."/>
        </authorList>
    </citation>
    <scope>NUCLEOTIDE SEQUENCE [LARGE SCALE GENOMIC DNA]</scope>
    <source>
        <strain evidence="17 18">17J68-15</strain>
    </source>
</reference>
<comment type="function">
    <text evidence="8">Catalyzes the NADPH-dependent reduction of glutamyl-tRNA(Glu) to glutamate 1-semialdehyde (GSA).</text>
</comment>
<evidence type="ECO:0000256" key="3">
    <source>
        <dbReference type="ARBA" id="ARBA00012970"/>
    </source>
</evidence>
<feature type="binding site" evidence="8 10">
    <location>
        <position position="124"/>
    </location>
    <ligand>
        <name>substrate</name>
    </ligand>
</feature>